<dbReference type="EC" id="4.3.1.17" evidence="5"/>
<keyword evidence="6" id="KW-0312">Gluconeogenesis</keyword>
<dbReference type="GO" id="GO:0005737">
    <property type="term" value="C:cytoplasm"/>
    <property type="evidence" value="ECO:0007669"/>
    <property type="project" value="UniProtKB-SubCell"/>
</dbReference>
<keyword evidence="14" id="KW-1185">Reference proteome</keyword>
<dbReference type="InterPro" id="IPR000634">
    <property type="entry name" value="Ser/Thr_deHydtase_PyrdxlP-BS"/>
</dbReference>
<keyword evidence="9" id="KW-0456">Lyase</keyword>
<dbReference type="AlphaFoldDB" id="A0A8H3IRA8"/>
<evidence type="ECO:0000313" key="13">
    <source>
        <dbReference type="EMBL" id="CAF9923124.1"/>
    </source>
</evidence>
<feature type="domain" description="Tryptophan synthase beta chain-like PALP" evidence="12">
    <location>
        <begin position="15"/>
        <end position="315"/>
    </location>
</feature>
<evidence type="ECO:0000256" key="6">
    <source>
        <dbReference type="ARBA" id="ARBA00022432"/>
    </source>
</evidence>
<comment type="pathway">
    <text evidence="3">Carbohydrate biosynthesis; gluconeogenesis.</text>
</comment>
<accession>A0A8H3IRA8</accession>
<dbReference type="OrthoDB" id="7773036at2759"/>
<dbReference type="FunFam" id="3.40.50.1100:FF:000040">
    <property type="entry name" value="L-serine dehydratase, putative"/>
    <property type="match status" value="1"/>
</dbReference>
<dbReference type="GO" id="GO:0004794">
    <property type="term" value="F:threonine deaminase activity"/>
    <property type="evidence" value="ECO:0007669"/>
    <property type="project" value="TreeGrafter"/>
</dbReference>
<dbReference type="PANTHER" id="PTHR48078:SF2">
    <property type="entry name" value="CATABOLIC L-SERINE_THREONINE DEHYDRATASE"/>
    <property type="match status" value="1"/>
</dbReference>
<evidence type="ECO:0000256" key="11">
    <source>
        <dbReference type="SAM" id="MobiDB-lite"/>
    </source>
</evidence>
<dbReference type="InterPro" id="IPR050147">
    <property type="entry name" value="Ser/Thr_Dehydratase"/>
</dbReference>
<evidence type="ECO:0000259" key="12">
    <source>
        <dbReference type="Pfam" id="PF00291"/>
    </source>
</evidence>
<evidence type="ECO:0000256" key="1">
    <source>
        <dbReference type="ARBA" id="ARBA00001933"/>
    </source>
</evidence>
<gene>
    <name evidence="13" type="ORF">GOMPHAMPRED_002742</name>
</gene>
<dbReference type="EMBL" id="CAJPDQ010000019">
    <property type="protein sequence ID" value="CAF9923124.1"/>
    <property type="molecule type" value="Genomic_DNA"/>
</dbReference>
<dbReference type="GO" id="GO:0006565">
    <property type="term" value="P:L-serine catabolic process"/>
    <property type="evidence" value="ECO:0007669"/>
    <property type="project" value="TreeGrafter"/>
</dbReference>
<sequence>MAISYEPKEVPKTWIKTPLVESFALSKAAGCRVFLKLENLQPSGSFKSRGIGNLIRHYVLANEPGKPLHFYCSSSGNAGLGCVSAARRLGYPATIVVGHNTKPLMIAKLKAAGATRVVQAGASWTEADKHLREVELANDPNGIHIPPFDHPKIWDGAATIIDETADQMQELGDPDAIVCSVGGGGLFAGVMQGLDANYDREIKVLAMETKGADALNLSLKAGELVTLPAITSIAASLGALRVSATAFKLAQRPNVISAVVGDGEAAMGCWRFLDDERMLVEPSCGAAVAVCYDGKLKKLLPGFNANSKVVIVVCGGSSITMELLAEYKQTYGGTDQGTRDPAIPSSITEAEADAKR</sequence>
<dbReference type="GO" id="GO:0009097">
    <property type="term" value="P:isoleucine biosynthetic process"/>
    <property type="evidence" value="ECO:0007669"/>
    <property type="project" value="TreeGrafter"/>
</dbReference>
<reference evidence="13" key="1">
    <citation type="submission" date="2021-03" db="EMBL/GenBank/DDBJ databases">
        <authorList>
            <person name="Tagirdzhanova G."/>
        </authorList>
    </citation>
    <scope>NUCLEOTIDE SEQUENCE</scope>
</reference>
<comment type="cofactor">
    <cofactor evidence="1">
        <name>pyridoxal 5'-phosphate</name>
        <dbReference type="ChEBI" id="CHEBI:597326"/>
    </cofactor>
</comment>
<name>A0A8H3IRA8_9LECA</name>
<dbReference type="GO" id="GO:0003941">
    <property type="term" value="F:L-serine ammonia-lyase activity"/>
    <property type="evidence" value="ECO:0007669"/>
    <property type="project" value="UniProtKB-EC"/>
</dbReference>
<comment type="caution">
    <text evidence="13">The sequence shown here is derived from an EMBL/GenBank/DDBJ whole genome shotgun (WGS) entry which is preliminary data.</text>
</comment>
<dbReference type="Pfam" id="PF00291">
    <property type="entry name" value="PALP"/>
    <property type="match status" value="1"/>
</dbReference>
<evidence type="ECO:0000256" key="4">
    <source>
        <dbReference type="ARBA" id="ARBA00010869"/>
    </source>
</evidence>
<organism evidence="13 14">
    <name type="scientific">Gomphillus americanus</name>
    <dbReference type="NCBI Taxonomy" id="1940652"/>
    <lineage>
        <taxon>Eukaryota</taxon>
        <taxon>Fungi</taxon>
        <taxon>Dikarya</taxon>
        <taxon>Ascomycota</taxon>
        <taxon>Pezizomycotina</taxon>
        <taxon>Lecanoromycetes</taxon>
        <taxon>OSLEUM clade</taxon>
        <taxon>Ostropomycetidae</taxon>
        <taxon>Ostropales</taxon>
        <taxon>Graphidaceae</taxon>
        <taxon>Gomphilloideae</taxon>
        <taxon>Gomphillus</taxon>
    </lineage>
</organism>
<evidence type="ECO:0000256" key="9">
    <source>
        <dbReference type="ARBA" id="ARBA00023239"/>
    </source>
</evidence>
<dbReference type="PANTHER" id="PTHR48078">
    <property type="entry name" value="THREONINE DEHYDRATASE, MITOCHONDRIAL-RELATED"/>
    <property type="match status" value="1"/>
</dbReference>
<evidence type="ECO:0000256" key="10">
    <source>
        <dbReference type="ARBA" id="ARBA00049406"/>
    </source>
</evidence>
<dbReference type="CDD" id="cd06448">
    <property type="entry name" value="L-Ser-dehyd"/>
    <property type="match status" value="1"/>
</dbReference>
<feature type="region of interest" description="Disordered" evidence="11">
    <location>
        <begin position="333"/>
        <end position="356"/>
    </location>
</feature>
<dbReference type="InterPro" id="IPR001926">
    <property type="entry name" value="TrpB-like_PALP"/>
</dbReference>
<keyword evidence="7" id="KW-0963">Cytoplasm</keyword>
<proteinExistence type="inferred from homology"/>
<evidence type="ECO:0000256" key="7">
    <source>
        <dbReference type="ARBA" id="ARBA00022490"/>
    </source>
</evidence>
<dbReference type="GO" id="GO:0006094">
    <property type="term" value="P:gluconeogenesis"/>
    <property type="evidence" value="ECO:0007669"/>
    <property type="project" value="UniProtKB-KW"/>
</dbReference>
<comment type="catalytic activity">
    <reaction evidence="10">
        <text>L-serine = pyruvate + NH4(+)</text>
        <dbReference type="Rhea" id="RHEA:19169"/>
        <dbReference type="ChEBI" id="CHEBI:15361"/>
        <dbReference type="ChEBI" id="CHEBI:28938"/>
        <dbReference type="ChEBI" id="CHEBI:33384"/>
        <dbReference type="EC" id="4.3.1.17"/>
    </reaction>
</comment>
<evidence type="ECO:0000256" key="2">
    <source>
        <dbReference type="ARBA" id="ARBA00004496"/>
    </source>
</evidence>
<comment type="similarity">
    <text evidence="4">Belongs to the serine/threonine dehydratase family.</text>
</comment>
<comment type="subcellular location">
    <subcellularLocation>
        <location evidence="2">Cytoplasm</location>
    </subcellularLocation>
</comment>
<dbReference type="GO" id="GO:0006567">
    <property type="term" value="P:L-threonine catabolic process"/>
    <property type="evidence" value="ECO:0007669"/>
    <property type="project" value="TreeGrafter"/>
</dbReference>
<dbReference type="Proteomes" id="UP000664169">
    <property type="component" value="Unassembled WGS sequence"/>
</dbReference>
<evidence type="ECO:0000256" key="3">
    <source>
        <dbReference type="ARBA" id="ARBA00004742"/>
    </source>
</evidence>
<evidence type="ECO:0000256" key="8">
    <source>
        <dbReference type="ARBA" id="ARBA00022898"/>
    </source>
</evidence>
<dbReference type="SUPFAM" id="SSF53686">
    <property type="entry name" value="Tryptophan synthase beta subunit-like PLP-dependent enzymes"/>
    <property type="match status" value="1"/>
</dbReference>
<dbReference type="InterPro" id="IPR036052">
    <property type="entry name" value="TrpB-like_PALP_sf"/>
</dbReference>
<evidence type="ECO:0000313" key="14">
    <source>
        <dbReference type="Proteomes" id="UP000664169"/>
    </source>
</evidence>
<protein>
    <recommendedName>
        <fullName evidence="5">L-serine ammonia-lyase</fullName>
        <ecNumber evidence="5">4.3.1.17</ecNumber>
    </recommendedName>
</protein>
<keyword evidence="8" id="KW-0663">Pyridoxal phosphate</keyword>
<dbReference type="GO" id="GO:0030170">
    <property type="term" value="F:pyridoxal phosphate binding"/>
    <property type="evidence" value="ECO:0007669"/>
    <property type="project" value="InterPro"/>
</dbReference>
<dbReference type="PROSITE" id="PS00165">
    <property type="entry name" value="DEHYDRATASE_SER_THR"/>
    <property type="match status" value="1"/>
</dbReference>
<evidence type="ECO:0000256" key="5">
    <source>
        <dbReference type="ARBA" id="ARBA00012093"/>
    </source>
</evidence>
<dbReference type="Gene3D" id="3.40.50.1100">
    <property type="match status" value="2"/>
</dbReference>